<dbReference type="STRING" id="1912795.BK816_00950"/>
<dbReference type="AlphaFoldDB" id="A0A1D9MIA7"/>
<accession>A0A1D9MIA7</accession>
<dbReference type="OrthoDB" id="3266310at2"/>
<protein>
    <recommendedName>
        <fullName evidence="3">Phage tail protein</fullName>
    </recommendedName>
</protein>
<evidence type="ECO:0008006" key="3">
    <source>
        <dbReference type="Google" id="ProtNLM"/>
    </source>
</evidence>
<evidence type="ECO:0000313" key="1">
    <source>
        <dbReference type="EMBL" id="AOZ72037.1"/>
    </source>
</evidence>
<dbReference type="EMBL" id="CP017812">
    <property type="protein sequence ID" value="AOZ72037.1"/>
    <property type="molecule type" value="Genomic_DNA"/>
</dbReference>
<organism evidence="1 2">
    <name type="scientific">Boudabousia tangfeifanii</name>
    <dbReference type="NCBI Taxonomy" id="1912795"/>
    <lineage>
        <taxon>Bacteria</taxon>
        <taxon>Bacillati</taxon>
        <taxon>Actinomycetota</taxon>
        <taxon>Actinomycetes</taxon>
        <taxon>Actinomycetales</taxon>
        <taxon>Actinomycetaceae</taxon>
        <taxon>Boudabousia</taxon>
    </lineage>
</organism>
<sequence length="228" mass="25395">MFTLDGTIQARRDLNLHLASPVKLSPAGRVVEQIVVPGREGTLTREQGWNDRVITLDLIIRSRDVMGSWRIAITALSNAKRIAFRHDTGVFYQVKSTTLTELVRVSPMMGQFQATLLCDPFAYLTKADRIVLTKSGNITNPGNAVARPVFTVYGSGRVFFETNGYRVDLKIDSDQLTIDSALMECRKGNVAQNQNMTGPFPTIRPGKSYVQLGPGISQLVIEPRWRNQ</sequence>
<gene>
    <name evidence="1" type="ORF">BK816_00950</name>
</gene>
<dbReference type="KEGG" id="avu:BK816_00950"/>
<dbReference type="RefSeq" id="WP_071163503.1">
    <property type="nucleotide sequence ID" value="NZ_CP017812.1"/>
</dbReference>
<proteinExistence type="predicted"/>
<dbReference type="Gene3D" id="2.40.30.200">
    <property type="match status" value="1"/>
</dbReference>
<evidence type="ECO:0000313" key="2">
    <source>
        <dbReference type="Proteomes" id="UP000176288"/>
    </source>
</evidence>
<keyword evidence="2" id="KW-1185">Reference proteome</keyword>
<reference evidence="1 2" key="1">
    <citation type="submission" date="2016-10" db="EMBL/GenBank/DDBJ databases">
        <title>Actinomyces aegypiusis sp. nov., isolated from the Aegypius monachus in Qinghai Tibet Plateau China.</title>
        <authorList>
            <person name="Wang Y."/>
        </authorList>
    </citation>
    <scope>NUCLEOTIDE SEQUENCE [LARGE SCALE GENOMIC DNA]</scope>
    <source>
        <strain evidence="1 2">VUL4_3</strain>
    </source>
</reference>
<name>A0A1D9MIA7_9ACTO</name>
<dbReference type="Proteomes" id="UP000176288">
    <property type="component" value="Chromosome"/>
</dbReference>